<name>A0A381XEX4_9ZZZZ</name>
<accession>A0A381XEX4</accession>
<dbReference type="SUPFAM" id="SSF51366">
    <property type="entry name" value="Ribulose-phoshate binding barrel"/>
    <property type="match status" value="1"/>
</dbReference>
<dbReference type="Gene3D" id="3.20.20.70">
    <property type="entry name" value="Aldolase class I"/>
    <property type="match status" value="1"/>
</dbReference>
<dbReference type="GO" id="GO:0006098">
    <property type="term" value="P:pentose-phosphate shunt"/>
    <property type="evidence" value="ECO:0007669"/>
    <property type="project" value="InterPro"/>
</dbReference>
<dbReference type="InterPro" id="IPR026019">
    <property type="entry name" value="Ribul_P_3_epim"/>
</dbReference>
<dbReference type="InterPro" id="IPR000056">
    <property type="entry name" value="Ribul_P_3_epim-like"/>
</dbReference>
<organism evidence="10">
    <name type="scientific">marine metagenome</name>
    <dbReference type="NCBI Taxonomy" id="408172"/>
    <lineage>
        <taxon>unclassified sequences</taxon>
        <taxon>metagenomes</taxon>
        <taxon>ecological metagenomes</taxon>
    </lineage>
</organism>
<evidence type="ECO:0000256" key="1">
    <source>
        <dbReference type="ARBA" id="ARBA00001782"/>
    </source>
</evidence>
<evidence type="ECO:0000256" key="2">
    <source>
        <dbReference type="ARBA" id="ARBA00001936"/>
    </source>
</evidence>
<dbReference type="InterPro" id="IPR011060">
    <property type="entry name" value="RibuloseP-bd_barrel"/>
</dbReference>
<evidence type="ECO:0000313" key="10">
    <source>
        <dbReference type="EMBL" id="SVA62813.1"/>
    </source>
</evidence>
<comment type="cofactor">
    <cofactor evidence="2">
        <name>Mn(2+)</name>
        <dbReference type="ChEBI" id="CHEBI:29035"/>
    </cofactor>
</comment>
<comment type="cofactor">
    <cofactor evidence="4">
        <name>Zn(2+)</name>
        <dbReference type="ChEBI" id="CHEBI:29105"/>
    </cofactor>
</comment>
<dbReference type="NCBIfam" id="TIGR01163">
    <property type="entry name" value="rpe"/>
    <property type="match status" value="1"/>
</dbReference>
<evidence type="ECO:0000256" key="7">
    <source>
        <dbReference type="ARBA" id="ARBA00013188"/>
    </source>
</evidence>
<dbReference type="EC" id="5.1.3.1" evidence="7"/>
<evidence type="ECO:0000256" key="3">
    <source>
        <dbReference type="ARBA" id="ARBA00001941"/>
    </source>
</evidence>
<dbReference type="PROSITE" id="PS01086">
    <property type="entry name" value="RIBUL_P_3_EPIMER_2"/>
    <property type="match status" value="1"/>
</dbReference>
<dbReference type="PANTHER" id="PTHR11749">
    <property type="entry name" value="RIBULOSE-5-PHOSPHATE-3-EPIMERASE"/>
    <property type="match status" value="1"/>
</dbReference>
<evidence type="ECO:0000256" key="5">
    <source>
        <dbReference type="ARBA" id="ARBA00001954"/>
    </source>
</evidence>
<evidence type="ECO:0000256" key="6">
    <source>
        <dbReference type="ARBA" id="ARBA00009541"/>
    </source>
</evidence>
<dbReference type="CDD" id="cd00429">
    <property type="entry name" value="RPE"/>
    <property type="match status" value="1"/>
</dbReference>
<evidence type="ECO:0000256" key="4">
    <source>
        <dbReference type="ARBA" id="ARBA00001947"/>
    </source>
</evidence>
<evidence type="ECO:0000256" key="8">
    <source>
        <dbReference type="ARBA" id="ARBA00022723"/>
    </source>
</evidence>
<comment type="catalytic activity">
    <reaction evidence="1">
        <text>D-ribulose 5-phosphate = D-xylulose 5-phosphate</text>
        <dbReference type="Rhea" id="RHEA:13677"/>
        <dbReference type="ChEBI" id="CHEBI:57737"/>
        <dbReference type="ChEBI" id="CHEBI:58121"/>
        <dbReference type="EC" id="5.1.3.1"/>
    </reaction>
</comment>
<proteinExistence type="inferred from homology"/>
<dbReference type="GO" id="GO:0004750">
    <property type="term" value="F:D-ribulose-phosphate 3-epimerase activity"/>
    <property type="evidence" value="ECO:0007669"/>
    <property type="project" value="UniProtKB-EC"/>
</dbReference>
<sequence>MTKIAPSILAADLSKINNEVINVDKAGAEYIHIDVMDGHYVPNISFGPNIVETLRPLTKKILDVHLMITPVMPYIKAFIDAGADIISFHPEADDNSKTIIETIKSANCKAGIAIHPNVEIEAIQEFLNDIDLVVVMTVVPGFGGQKFLDTQLSKINKLYNIRESTKAKFEIEIDGGINEQTSKQCIANGADVLVAGSYIYEGDESEYENLINSIR</sequence>
<comment type="cofactor">
    <cofactor evidence="5">
        <name>Fe(2+)</name>
        <dbReference type="ChEBI" id="CHEBI:29033"/>
    </cofactor>
</comment>
<evidence type="ECO:0000256" key="9">
    <source>
        <dbReference type="ARBA" id="ARBA00023235"/>
    </source>
</evidence>
<keyword evidence="9" id="KW-0413">Isomerase</keyword>
<dbReference type="NCBIfam" id="NF004076">
    <property type="entry name" value="PRK05581.1-4"/>
    <property type="match status" value="1"/>
</dbReference>
<keyword evidence="8" id="KW-0479">Metal-binding</keyword>
<dbReference type="GO" id="GO:0046872">
    <property type="term" value="F:metal ion binding"/>
    <property type="evidence" value="ECO:0007669"/>
    <property type="project" value="UniProtKB-KW"/>
</dbReference>
<dbReference type="GO" id="GO:0005975">
    <property type="term" value="P:carbohydrate metabolic process"/>
    <property type="evidence" value="ECO:0007669"/>
    <property type="project" value="InterPro"/>
</dbReference>
<dbReference type="PIRSF" id="PIRSF001461">
    <property type="entry name" value="RPE"/>
    <property type="match status" value="1"/>
</dbReference>
<dbReference type="PROSITE" id="PS01085">
    <property type="entry name" value="RIBUL_P_3_EPIMER_1"/>
    <property type="match status" value="1"/>
</dbReference>
<dbReference type="InterPro" id="IPR013785">
    <property type="entry name" value="Aldolase_TIM"/>
</dbReference>
<reference evidence="10" key="1">
    <citation type="submission" date="2018-05" db="EMBL/GenBank/DDBJ databases">
        <authorList>
            <person name="Lanie J.A."/>
            <person name="Ng W.-L."/>
            <person name="Kazmierczak K.M."/>
            <person name="Andrzejewski T.M."/>
            <person name="Davidsen T.M."/>
            <person name="Wayne K.J."/>
            <person name="Tettelin H."/>
            <person name="Glass J.I."/>
            <person name="Rusch D."/>
            <person name="Podicherti R."/>
            <person name="Tsui H.-C.T."/>
            <person name="Winkler M.E."/>
        </authorList>
    </citation>
    <scope>NUCLEOTIDE SEQUENCE</scope>
</reference>
<comment type="cofactor">
    <cofactor evidence="3">
        <name>Co(2+)</name>
        <dbReference type="ChEBI" id="CHEBI:48828"/>
    </cofactor>
</comment>
<dbReference type="Pfam" id="PF00834">
    <property type="entry name" value="Ribul_P_3_epim"/>
    <property type="match status" value="1"/>
</dbReference>
<gene>
    <name evidence="10" type="ORF">METZ01_LOCUS115667</name>
</gene>
<dbReference type="GO" id="GO:0005737">
    <property type="term" value="C:cytoplasm"/>
    <property type="evidence" value="ECO:0007669"/>
    <property type="project" value="UniProtKB-ARBA"/>
</dbReference>
<dbReference type="HAMAP" id="MF_02227">
    <property type="entry name" value="RPE"/>
    <property type="match status" value="1"/>
</dbReference>
<comment type="similarity">
    <text evidence="6">Belongs to the ribulose-phosphate 3-epimerase family.</text>
</comment>
<dbReference type="EMBL" id="UINC01014786">
    <property type="protein sequence ID" value="SVA62813.1"/>
    <property type="molecule type" value="Genomic_DNA"/>
</dbReference>
<dbReference type="FunFam" id="3.20.20.70:FF:000004">
    <property type="entry name" value="Ribulose-phosphate 3-epimerase"/>
    <property type="match status" value="1"/>
</dbReference>
<protein>
    <recommendedName>
        <fullName evidence="7">ribulose-phosphate 3-epimerase</fullName>
        <ecNumber evidence="7">5.1.3.1</ecNumber>
    </recommendedName>
</protein>
<dbReference type="AlphaFoldDB" id="A0A381XEX4"/>